<evidence type="ECO:0000256" key="3">
    <source>
        <dbReference type="PROSITE-ProRule" id="PRU00023"/>
    </source>
</evidence>
<dbReference type="SUPFAM" id="SSF48403">
    <property type="entry name" value="Ankyrin repeat"/>
    <property type="match status" value="1"/>
</dbReference>
<dbReference type="PROSITE" id="PS50088">
    <property type="entry name" value="ANK_REPEAT"/>
    <property type="match status" value="1"/>
</dbReference>
<keyword evidence="4" id="KW-0472">Membrane</keyword>
<dbReference type="RefSeq" id="WP_101185034.1">
    <property type="nucleotide sequence ID" value="NZ_CP031218.1"/>
</dbReference>
<evidence type="ECO:0000259" key="5">
    <source>
        <dbReference type="PROSITE" id="PS51123"/>
    </source>
</evidence>
<dbReference type="PROSITE" id="PS50297">
    <property type="entry name" value="ANK_REP_REGION"/>
    <property type="match status" value="1"/>
</dbReference>
<dbReference type="EMBL" id="NXIF01000033">
    <property type="protein sequence ID" value="PKI80489.1"/>
    <property type="molecule type" value="Genomic_DNA"/>
</dbReference>
<dbReference type="InterPro" id="IPR036770">
    <property type="entry name" value="Ankyrin_rpt-contain_sf"/>
</dbReference>
<evidence type="ECO:0000256" key="2">
    <source>
        <dbReference type="ARBA" id="ARBA00023043"/>
    </source>
</evidence>
<sequence>MRLYLVVILSFLFFNGCAFIESKKQLKLENNLAKVDEEAILDEMSLHDAARINDIDLLSYLLKQNKSLLNKKDRFGYTPLHLAARFNHLQIAEILINNGAIVNSVDKFKDTPLLDAFRNRYSKMAKLLLCNNANKDVVDKYGVSPLQYALKAKNQLLIKMLESNNLNSFCKENDESMLLDESLNRTYEKKQKKEIKKELITLDSYTTINDNTPKICGKVLEKDIESIVLRVDKVEYKGSINNNRWCAQVENSLENKDYLLSVDAKKQNFIDKKRQTVSIHVLNSLYKALNDEFNKDFENWNAKLQKDTLTFRFLNPTTMFSNGSLEISDKYKDILNSFAPRYIELLYQYKNQIVNVLVQGHTSSIYRSAKTEEEKFQKNLELSKKRAQNVYSFIKGIDDKRIKDKIIWIEKNFFPEGKSSLETIKNSDGSENYELSRRVEFKIQTVPNK</sequence>
<comment type="caution">
    <text evidence="6">The sequence shown here is derived from an EMBL/GenBank/DDBJ whole genome shotgun (WGS) entry which is preliminary data.</text>
</comment>
<organism evidence="6 7">
    <name type="scientific">Malaciobacter halophilus</name>
    <dbReference type="NCBI Taxonomy" id="197482"/>
    <lineage>
        <taxon>Bacteria</taxon>
        <taxon>Pseudomonadati</taxon>
        <taxon>Campylobacterota</taxon>
        <taxon>Epsilonproteobacteria</taxon>
        <taxon>Campylobacterales</taxon>
        <taxon>Arcobacteraceae</taxon>
        <taxon>Malaciobacter</taxon>
    </lineage>
</organism>
<dbReference type="AlphaFoldDB" id="A0A2N1J1P6"/>
<dbReference type="Pfam" id="PF12796">
    <property type="entry name" value="Ank_2"/>
    <property type="match status" value="1"/>
</dbReference>
<protein>
    <recommendedName>
        <fullName evidence="5">OmpA-like domain-containing protein</fullName>
    </recommendedName>
</protein>
<dbReference type="PANTHER" id="PTHR24171">
    <property type="entry name" value="ANKYRIN REPEAT DOMAIN-CONTAINING PROTEIN 39-RELATED"/>
    <property type="match status" value="1"/>
</dbReference>
<dbReference type="GO" id="GO:0085020">
    <property type="term" value="P:protein K6-linked ubiquitination"/>
    <property type="evidence" value="ECO:0007669"/>
    <property type="project" value="TreeGrafter"/>
</dbReference>
<dbReference type="PANTHER" id="PTHR24171:SF8">
    <property type="entry name" value="BRCA1-ASSOCIATED RING DOMAIN PROTEIN 1"/>
    <property type="match status" value="1"/>
</dbReference>
<dbReference type="InterPro" id="IPR036737">
    <property type="entry name" value="OmpA-like_sf"/>
</dbReference>
<evidence type="ECO:0000313" key="6">
    <source>
        <dbReference type="EMBL" id="PKI80489.1"/>
    </source>
</evidence>
<evidence type="ECO:0000256" key="1">
    <source>
        <dbReference type="ARBA" id="ARBA00022737"/>
    </source>
</evidence>
<accession>A0A2N1J1P6</accession>
<gene>
    <name evidence="6" type="ORF">CP960_08725</name>
</gene>
<dbReference type="GO" id="GO:0016020">
    <property type="term" value="C:membrane"/>
    <property type="evidence" value="ECO:0007669"/>
    <property type="project" value="UniProtKB-UniRule"/>
</dbReference>
<evidence type="ECO:0000256" key="4">
    <source>
        <dbReference type="PROSITE-ProRule" id="PRU00473"/>
    </source>
</evidence>
<feature type="repeat" description="ANK" evidence="3">
    <location>
        <begin position="75"/>
        <end position="107"/>
    </location>
</feature>
<dbReference type="OrthoDB" id="9782229at2"/>
<dbReference type="KEGG" id="ahs:AHALO_2474"/>
<reference evidence="6 7" key="1">
    <citation type="submission" date="2017-09" db="EMBL/GenBank/DDBJ databases">
        <title>Genomics of the genus Arcobacter.</title>
        <authorList>
            <person name="Perez-Cataluna A."/>
            <person name="Figueras M.J."/>
            <person name="Salas-Masso N."/>
        </authorList>
    </citation>
    <scope>NUCLEOTIDE SEQUENCE [LARGE SCALE GENOMIC DNA]</scope>
    <source>
        <strain evidence="6 7">DSM 18005</strain>
    </source>
</reference>
<keyword evidence="7" id="KW-1185">Reference proteome</keyword>
<dbReference type="InterPro" id="IPR006665">
    <property type="entry name" value="OmpA-like"/>
</dbReference>
<keyword evidence="2 3" id="KW-0040">ANK repeat</keyword>
<dbReference type="InterPro" id="IPR002110">
    <property type="entry name" value="Ankyrin_rpt"/>
</dbReference>
<proteinExistence type="predicted"/>
<name>A0A2N1J1P6_9BACT</name>
<dbReference type="Proteomes" id="UP000233248">
    <property type="component" value="Unassembled WGS sequence"/>
</dbReference>
<dbReference type="SUPFAM" id="SSF103088">
    <property type="entry name" value="OmpA-like"/>
    <property type="match status" value="1"/>
</dbReference>
<dbReference type="PROSITE" id="PS51123">
    <property type="entry name" value="OMPA_2"/>
    <property type="match status" value="1"/>
</dbReference>
<keyword evidence="1" id="KW-0677">Repeat</keyword>
<dbReference type="Gene3D" id="1.25.40.20">
    <property type="entry name" value="Ankyrin repeat-containing domain"/>
    <property type="match status" value="1"/>
</dbReference>
<dbReference type="Pfam" id="PF00691">
    <property type="entry name" value="OmpA"/>
    <property type="match status" value="1"/>
</dbReference>
<dbReference type="Gene3D" id="3.30.1330.60">
    <property type="entry name" value="OmpA-like domain"/>
    <property type="match status" value="1"/>
</dbReference>
<dbReference type="GO" id="GO:0004842">
    <property type="term" value="F:ubiquitin-protein transferase activity"/>
    <property type="evidence" value="ECO:0007669"/>
    <property type="project" value="TreeGrafter"/>
</dbReference>
<evidence type="ECO:0000313" key="7">
    <source>
        <dbReference type="Proteomes" id="UP000233248"/>
    </source>
</evidence>
<feature type="domain" description="OmpA-like" evidence="5">
    <location>
        <begin position="307"/>
        <end position="447"/>
    </location>
</feature>
<dbReference type="SMART" id="SM00248">
    <property type="entry name" value="ANK"/>
    <property type="match status" value="4"/>
</dbReference>